<feature type="non-terminal residue" evidence="2">
    <location>
        <position position="48"/>
    </location>
</feature>
<evidence type="ECO:0000256" key="1">
    <source>
        <dbReference type="SAM" id="MobiDB-lite"/>
    </source>
</evidence>
<gene>
    <name evidence="2" type="ORF">AVDCRST_MAG84-6745</name>
</gene>
<protein>
    <submittedName>
        <fullName evidence="2">Uncharacterized protein</fullName>
    </submittedName>
</protein>
<feature type="non-terminal residue" evidence="2">
    <location>
        <position position="1"/>
    </location>
</feature>
<organism evidence="2">
    <name type="scientific">uncultured Microcoleus sp</name>
    <dbReference type="NCBI Taxonomy" id="259945"/>
    <lineage>
        <taxon>Bacteria</taxon>
        <taxon>Bacillati</taxon>
        <taxon>Cyanobacteriota</taxon>
        <taxon>Cyanophyceae</taxon>
        <taxon>Oscillatoriophycideae</taxon>
        <taxon>Oscillatoriales</taxon>
        <taxon>Microcoleaceae</taxon>
        <taxon>Microcoleus</taxon>
        <taxon>environmental samples</taxon>
    </lineage>
</organism>
<feature type="compositionally biased region" description="Basic residues" evidence="1">
    <location>
        <begin position="23"/>
        <end position="37"/>
    </location>
</feature>
<feature type="region of interest" description="Disordered" evidence="1">
    <location>
        <begin position="1"/>
        <end position="48"/>
    </location>
</feature>
<dbReference type="EMBL" id="CADCTZ010001730">
    <property type="protein sequence ID" value="CAA9414063.1"/>
    <property type="molecule type" value="Genomic_DNA"/>
</dbReference>
<evidence type="ECO:0000313" key="2">
    <source>
        <dbReference type="EMBL" id="CAA9414063.1"/>
    </source>
</evidence>
<accession>A0A6J4PEG2</accession>
<sequence length="48" mass="5635">WKIPEPLHCGQGTEKSPSQLPHQRLKNYRKIRSRGPNRKSWGVAQLRD</sequence>
<name>A0A6J4PEG2_9CYAN</name>
<dbReference type="AlphaFoldDB" id="A0A6J4PEG2"/>
<proteinExistence type="predicted"/>
<reference evidence="2" key="1">
    <citation type="submission" date="2020-02" db="EMBL/GenBank/DDBJ databases">
        <authorList>
            <person name="Meier V. D."/>
        </authorList>
    </citation>
    <scope>NUCLEOTIDE SEQUENCE</scope>
    <source>
        <strain evidence="2">AVDCRST_MAG84</strain>
    </source>
</reference>